<protein>
    <submittedName>
        <fullName evidence="2">Uncharacterized protein</fullName>
    </submittedName>
</protein>
<feature type="transmembrane region" description="Helical" evidence="1">
    <location>
        <begin position="486"/>
        <end position="507"/>
    </location>
</feature>
<accession>A0AAN6N6Y5</accession>
<reference evidence="3" key="1">
    <citation type="journal article" date="2023" name="Mol. Phylogenet. Evol.">
        <title>Genome-scale phylogeny and comparative genomics of the fungal order Sordariales.</title>
        <authorList>
            <person name="Hensen N."/>
            <person name="Bonometti L."/>
            <person name="Westerberg I."/>
            <person name="Brannstrom I.O."/>
            <person name="Guillou S."/>
            <person name="Cros-Aarteil S."/>
            <person name="Calhoun S."/>
            <person name="Haridas S."/>
            <person name="Kuo A."/>
            <person name="Mondo S."/>
            <person name="Pangilinan J."/>
            <person name="Riley R."/>
            <person name="LaButti K."/>
            <person name="Andreopoulos B."/>
            <person name="Lipzen A."/>
            <person name="Chen C."/>
            <person name="Yan M."/>
            <person name="Daum C."/>
            <person name="Ng V."/>
            <person name="Clum A."/>
            <person name="Steindorff A."/>
            <person name="Ohm R.A."/>
            <person name="Martin F."/>
            <person name="Silar P."/>
            <person name="Natvig D.O."/>
            <person name="Lalanne C."/>
            <person name="Gautier V."/>
            <person name="Ament-Velasquez S.L."/>
            <person name="Kruys A."/>
            <person name="Hutchinson M.I."/>
            <person name="Powell A.J."/>
            <person name="Barry K."/>
            <person name="Miller A.N."/>
            <person name="Grigoriev I.V."/>
            <person name="Debuchy R."/>
            <person name="Gladieux P."/>
            <person name="Hiltunen Thoren M."/>
            <person name="Johannesson H."/>
        </authorList>
    </citation>
    <scope>NUCLEOTIDE SEQUENCE [LARGE SCALE GENOMIC DNA]</scope>
    <source>
        <strain evidence="3">CBS 340.73</strain>
    </source>
</reference>
<evidence type="ECO:0000256" key="1">
    <source>
        <dbReference type="SAM" id="Phobius"/>
    </source>
</evidence>
<evidence type="ECO:0000313" key="2">
    <source>
        <dbReference type="EMBL" id="KAK3938502.1"/>
    </source>
</evidence>
<keyword evidence="3" id="KW-1185">Reference proteome</keyword>
<comment type="caution">
    <text evidence="2">The sequence shown here is derived from an EMBL/GenBank/DDBJ whole genome shotgun (WGS) entry which is preliminary data.</text>
</comment>
<dbReference type="AlphaFoldDB" id="A0AAN6N6Y5"/>
<gene>
    <name evidence="2" type="ORF">QBC46DRAFT_317605</name>
</gene>
<evidence type="ECO:0000313" key="3">
    <source>
        <dbReference type="Proteomes" id="UP001303473"/>
    </source>
</evidence>
<dbReference type="EMBL" id="MU853828">
    <property type="protein sequence ID" value="KAK3938502.1"/>
    <property type="molecule type" value="Genomic_DNA"/>
</dbReference>
<name>A0AAN6N6Y5_9PEZI</name>
<proteinExistence type="predicted"/>
<keyword evidence="1" id="KW-0812">Transmembrane</keyword>
<keyword evidence="1" id="KW-1133">Transmembrane helix</keyword>
<organism evidence="2 3">
    <name type="scientific">Diplogelasinospora grovesii</name>
    <dbReference type="NCBI Taxonomy" id="303347"/>
    <lineage>
        <taxon>Eukaryota</taxon>
        <taxon>Fungi</taxon>
        <taxon>Dikarya</taxon>
        <taxon>Ascomycota</taxon>
        <taxon>Pezizomycotina</taxon>
        <taxon>Sordariomycetes</taxon>
        <taxon>Sordariomycetidae</taxon>
        <taxon>Sordariales</taxon>
        <taxon>Diplogelasinosporaceae</taxon>
        <taxon>Diplogelasinospora</taxon>
    </lineage>
</organism>
<dbReference type="Proteomes" id="UP001303473">
    <property type="component" value="Unassembled WGS sequence"/>
</dbReference>
<sequence length="578" mass="62030">MLVCRLSPAHQAVLAGLVTGQVRLPFGPGKTVSQLESAQQPLQCLSISSYQIACFRQTDHRSTNLLVISQLVAAAYGLAQVISILVSDLSLAYVPGAGQAVSTSYGFVYASNPNDSGTIVPQTSTWTRKADLYPTFAEYSESPFVANGVSDTGLTLRAFLPFQTAQDRETLHEYSGPTTVLDARVTCQIPSFIKETVSMSGNTIVLEGNVAASRHTPRLGNVTVAPGDTPRDLHTYGTAYMLLNITLGDAYTWKAVTQSDTATGFSPPAYSERGEWLDLVYSGGTLVLSATLCYSSFDQADIPVSISSSSNRTETIPSFDPASSTYTFSGFRAMLGQDAALSPGADRGILELAKQSSWIASPDQVPPLDDEPYLRNFANLAGPIGLGLGNRGNYTAPLYADGSCPASSDLPPRPVYLGCAEAHAMHIWLVQEILRNGGSVAFAVQSVITLLSSMAYYDQIGQFDKQAMTQQTFYVLVNVPTSYRGFVAVAATVTAHIAVMAIVWTMFVRQTRYSRIGGSWSALSQGIAIGEWGARYLRDAKLMSDDEVKERMKKDGLAGMRVGVTEVDGTLEIVAAKI</sequence>
<keyword evidence="1" id="KW-0472">Membrane</keyword>